<sequence>KNTKEERISSSFFNPCTRSSAFFDNWAERNNNDYLAIKT</sequence>
<proteinExistence type="predicted"/>
<dbReference type="Proteomes" id="UP000789901">
    <property type="component" value="Unassembled WGS sequence"/>
</dbReference>
<evidence type="ECO:0000313" key="2">
    <source>
        <dbReference type="Proteomes" id="UP000789901"/>
    </source>
</evidence>
<dbReference type="EMBL" id="CAJVQB010013189">
    <property type="protein sequence ID" value="CAG8760504.1"/>
    <property type="molecule type" value="Genomic_DNA"/>
</dbReference>
<keyword evidence="2" id="KW-1185">Reference proteome</keyword>
<protein>
    <submittedName>
        <fullName evidence="1">22649_t:CDS:1</fullName>
    </submittedName>
</protein>
<organism evidence="1 2">
    <name type="scientific">Gigaspora margarita</name>
    <dbReference type="NCBI Taxonomy" id="4874"/>
    <lineage>
        <taxon>Eukaryota</taxon>
        <taxon>Fungi</taxon>
        <taxon>Fungi incertae sedis</taxon>
        <taxon>Mucoromycota</taxon>
        <taxon>Glomeromycotina</taxon>
        <taxon>Glomeromycetes</taxon>
        <taxon>Diversisporales</taxon>
        <taxon>Gigasporaceae</taxon>
        <taxon>Gigaspora</taxon>
    </lineage>
</organism>
<name>A0ABN7VF39_GIGMA</name>
<reference evidence="1 2" key="1">
    <citation type="submission" date="2021-06" db="EMBL/GenBank/DDBJ databases">
        <authorList>
            <person name="Kallberg Y."/>
            <person name="Tangrot J."/>
            <person name="Rosling A."/>
        </authorList>
    </citation>
    <scope>NUCLEOTIDE SEQUENCE [LARGE SCALE GENOMIC DNA]</scope>
    <source>
        <strain evidence="1 2">120-4 pot B 10/14</strain>
    </source>
</reference>
<comment type="caution">
    <text evidence="1">The sequence shown here is derived from an EMBL/GenBank/DDBJ whole genome shotgun (WGS) entry which is preliminary data.</text>
</comment>
<accession>A0ABN7VF39</accession>
<gene>
    <name evidence="1" type="ORF">GMARGA_LOCUS17419</name>
</gene>
<evidence type="ECO:0000313" key="1">
    <source>
        <dbReference type="EMBL" id="CAG8760504.1"/>
    </source>
</evidence>
<feature type="non-terminal residue" evidence="1">
    <location>
        <position position="1"/>
    </location>
</feature>